<name>A0A4C1T916_EUMVA</name>
<dbReference type="GO" id="GO:0005524">
    <property type="term" value="F:ATP binding"/>
    <property type="evidence" value="ECO:0007669"/>
    <property type="project" value="UniProtKB-KW"/>
</dbReference>
<evidence type="ECO:0000256" key="3">
    <source>
        <dbReference type="ARBA" id="ARBA00022741"/>
    </source>
</evidence>
<dbReference type="InterPro" id="IPR003439">
    <property type="entry name" value="ABC_transporter-like_ATP-bd"/>
</dbReference>
<evidence type="ECO:0000256" key="1">
    <source>
        <dbReference type="ARBA" id="ARBA00004141"/>
    </source>
</evidence>
<dbReference type="GO" id="GO:0016887">
    <property type="term" value="F:ATP hydrolysis activity"/>
    <property type="evidence" value="ECO:0007669"/>
    <property type="project" value="InterPro"/>
</dbReference>
<evidence type="ECO:0000256" key="5">
    <source>
        <dbReference type="ARBA" id="ARBA00022989"/>
    </source>
</evidence>
<dbReference type="AlphaFoldDB" id="A0A4C1T916"/>
<dbReference type="Pfam" id="PF00005">
    <property type="entry name" value="ABC_tran"/>
    <property type="match status" value="1"/>
</dbReference>
<evidence type="ECO:0000256" key="4">
    <source>
        <dbReference type="ARBA" id="ARBA00022840"/>
    </source>
</evidence>
<dbReference type="GO" id="GO:0090374">
    <property type="term" value="P:oligopeptide export from mitochondrion"/>
    <property type="evidence" value="ECO:0007669"/>
    <property type="project" value="TreeGrafter"/>
</dbReference>
<dbReference type="PROSITE" id="PS50893">
    <property type="entry name" value="ABC_TRANSPORTER_2"/>
    <property type="match status" value="1"/>
</dbReference>
<dbReference type="InterPro" id="IPR017871">
    <property type="entry name" value="ABC_transporter-like_CS"/>
</dbReference>
<dbReference type="Gene3D" id="1.20.1560.10">
    <property type="entry name" value="ABC transporter type 1, transmembrane domain"/>
    <property type="match status" value="1"/>
</dbReference>
<dbReference type="InterPro" id="IPR027417">
    <property type="entry name" value="P-loop_NTPase"/>
</dbReference>
<dbReference type="PANTHER" id="PTHR43394:SF1">
    <property type="entry name" value="ATP-BINDING CASSETTE SUB-FAMILY B MEMBER 10, MITOCHONDRIAL"/>
    <property type="match status" value="1"/>
</dbReference>
<keyword evidence="3" id="KW-0547">Nucleotide-binding</keyword>
<keyword evidence="2" id="KW-0812">Transmembrane</keyword>
<dbReference type="OrthoDB" id="6500128at2759"/>
<dbReference type="Gene3D" id="3.40.50.300">
    <property type="entry name" value="P-loop containing nucleotide triphosphate hydrolases"/>
    <property type="match status" value="2"/>
</dbReference>
<dbReference type="InterPro" id="IPR039421">
    <property type="entry name" value="Type_1_exporter"/>
</dbReference>
<keyword evidence="6" id="KW-0472">Membrane</keyword>
<sequence>MLGQALAFAPNINEAVISAGRLMKLFNRIPNMHNPQDKPFNTEDKSEGNITYENVDFEYPTRKGIPILQKFNLHIKKGTTVRLGPLRSGKSTCVQLLLCYYDPLSGGQKQRIAIARAMVRNPRILILDEATSALDMESEKVVQEALDAARSGRTCVTIAHRLTTIRDANLICVLKKGMVIEQGTHDELIALRGMYSDLYMMQQIAANFTIPNKRN</sequence>
<comment type="caution">
    <text evidence="8">The sequence shown here is derived from an EMBL/GenBank/DDBJ whole genome shotgun (WGS) entry which is preliminary data.</text>
</comment>
<dbReference type="InterPro" id="IPR003593">
    <property type="entry name" value="AAA+_ATPase"/>
</dbReference>
<dbReference type="GO" id="GO:0015421">
    <property type="term" value="F:ABC-type oligopeptide transporter activity"/>
    <property type="evidence" value="ECO:0007669"/>
    <property type="project" value="TreeGrafter"/>
</dbReference>
<keyword evidence="9" id="KW-1185">Reference proteome</keyword>
<keyword evidence="5" id="KW-1133">Transmembrane helix</keyword>
<protein>
    <submittedName>
        <fullName evidence="8">Multidrug resistance protein homolog 49</fullName>
    </submittedName>
</protein>
<accession>A0A4C1T916</accession>
<comment type="subcellular location">
    <subcellularLocation>
        <location evidence="1">Membrane</location>
        <topology evidence="1">Multi-pass membrane protein</topology>
    </subcellularLocation>
</comment>
<dbReference type="Proteomes" id="UP000299102">
    <property type="component" value="Unassembled WGS sequence"/>
</dbReference>
<gene>
    <name evidence="8" type="primary">Mdr49</name>
    <name evidence="8" type="ORF">EVAR_101472_1</name>
</gene>
<dbReference type="SUPFAM" id="SSF52540">
    <property type="entry name" value="P-loop containing nucleoside triphosphate hydrolases"/>
    <property type="match status" value="1"/>
</dbReference>
<proteinExistence type="predicted"/>
<feature type="domain" description="ABC transporter" evidence="7">
    <location>
        <begin position="1"/>
        <end position="201"/>
    </location>
</feature>
<dbReference type="PROSITE" id="PS00211">
    <property type="entry name" value="ABC_TRANSPORTER_1"/>
    <property type="match status" value="1"/>
</dbReference>
<evidence type="ECO:0000259" key="7">
    <source>
        <dbReference type="PROSITE" id="PS50893"/>
    </source>
</evidence>
<evidence type="ECO:0000256" key="6">
    <source>
        <dbReference type="ARBA" id="ARBA00023136"/>
    </source>
</evidence>
<evidence type="ECO:0000256" key="2">
    <source>
        <dbReference type="ARBA" id="ARBA00022692"/>
    </source>
</evidence>
<dbReference type="GO" id="GO:0005743">
    <property type="term" value="C:mitochondrial inner membrane"/>
    <property type="evidence" value="ECO:0007669"/>
    <property type="project" value="TreeGrafter"/>
</dbReference>
<dbReference type="STRING" id="151549.A0A4C1T916"/>
<keyword evidence="4" id="KW-0067">ATP-binding</keyword>
<reference evidence="8 9" key="1">
    <citation type="journal article" date="2019" name="Commun. Biol.">
        <title>The bagworm genome reveals a unique fibroin gene that provides high tensile strength.</title>
        <authorList>
            <person name="Kono N."/>
            <person name="Nakamura H."/>
            <person name="Ohtoshi R."/>
            <person name="Tomita M."/>
            <person name="Numata K."/>
            <person name="Arakawa K."/>
        </authorList>
    </citation>
    <scope>NUCLEOTIDE SEQUENCE [LARGE SCALE GENOMIC DNA]</scope>
</reference>
<dbReference type="EMBL" id="BGZK01004605">
    <property type="protein sequence ID" value="GBP09907.1"/>
    <property type="molecule type" value="Genomic_DNA"/>
</dbReference>
<dbReference type="InterPro" id="IPR036640">
    <property type="entry name" value="ABC1_TM_sf"/>
</dbReference>
<evidence type="ECO:0000313" key="8">
    <source>
        <dbReference type="EMBL" id="GBP09907.1"/>
    </source>
</evidence>
<dbReference type="PANTHER" id="PTHR43394">
    <property type="entry name" value="ATP-DEPENDENT PERMEASE MDL1, MITOCHONDRIAL"/>
    <property type="match status" value="1"/>
</dbReference>
<evidence type="ECO:0000313" key="9">
    <source>
        <dbReference type="Proteomes" id="UP000299102"/>
    </source>
</evidence>
<organism evidence="8 9">
    <name type="scientific">Eumeta variegata</name>
    <name type="common">Bagworm moth</name>
    <name type="synonym">Eumeta japonica</name>
    <dbReference type="NCBI Taxonomy" id="151549"/>
    <lineage>
        <taxon>Eukaryota</taxon>
        <taxon>Metazoa</taxon>
        <taxon>Ecdysozoa</taxon>
        <taxon>Arthropoda</taxon>
        <taxon>Hexapoda</taxon>
        <taxon>Insecta</taxon>
        <taxon>Pterygota</taxon>
        <taxon>Neoptera</taxon>
        <taxon>Endopterygota</taxon>
        <taxon>Lepidoptera</taxon>
        <taxon>Glossata</taxon>
        <taxon>Ditrysia</taxon>
        <taxon>Tineoidea</taxon>
        <taxon>Psychidae</taxon>
        <taxon>Oiketicinae</taxon>
        <taxon>Eumeta</taxon>
    </lineage>
</organism>
<dbReference type="SMART" id="SM00382">
    <property type="entry name" value="AAA"/>
    <property type="match status" value="1"/>
</dbReference>